<organism evidence="1 2">
    <name type="scientific">Pyropia yezoensis</name>
    <name type="common">Susabi-nori</name>
    <name type="synonym">Porphyra yezoensis</name>
    <dbReference type="NCBI Taxonomy" id="2788"/>
    <lineage>
        <taxon>Eukaryota</taxon>
        <taxon>Rhodophyta</taxon>
        <taxon>Bangiophyceae</taxon>
        <taxon>Bangiales</taxon>
        <taxon>Bangiaceae</taxon>
        <taxon>Pyropia</taxon>
    </lineage>
</organism>
<evidence type="ECO:0000313" key="1">
    <source>
        <dbReference type="EMBL" id="KAK1862724.1"/>
    </source>
</evidence>
<name>A0ACC3BXR7_PYRYE</name>
<keyword evidence="2" id="KW-1185">Reference proteome</keyword>
<gene>
    <name evidence="1" type="ORF">I4F81_005291</name>
</gene>
<protein>
    <submittedName>
        <fullName evidence="1">Uncharacterized protein</fullName>
    </submittedName>
</protein>
<accession>A0ACC3BXR7</accession>
<dbReference type="EMBL" id="CM020619">
    <property type="protein sequence ID" value="KAK1862724.1"/>
    <property type="molecule type" value="Genomic_DNA"/>
</dbReference>
<dbReference type="Proteomes" id="UP000798662">
    <property type="component" value="Chromosome 2"/>
</dbReference>
<sequence>MIRMENSPFSSPESALLRFAHLLQPIRDVAANWAVDVAAELESYLVDIESAEAALSATDFTTAALLVQGSAGVYARKVEHLYSLAGDGLDLPPPKPVAGIGRDYVLPVVPIALLPPQPTEDAVRSLAAAYDAACRRYVAESAAAWERHAADPALASRVSEWAARVTPALEAEAAPLSGVVGGAPKVDVCRRFLAALQLAADGKIVLDVAAGVADPGVVRTRVGDAVVAAMDAGGDSSPGRRRG</sequence>
<comment type="caution">
    <text evidence="1">The sequence shown here is derived from an EMBL/GenBank/DDBJ whole genome shotgun (WGS) entry which is preliminary data.</text>
</comment>
<evidence type="ECO:0000313" key="2">
    <source>
        <dbReference type="Proteomes" id="UP000798662"/>
    </source>
</evidence>
<proteinExistence type="predicted"/>
<reference evidence="1" key="1">
    <citation type="submission" date="2019-11" db="EMBL/GenBank/DDBJ databases">
        <title>Nori genome reveals adaptations in red seaweeds to the harsh intertidal environment.</title>
        <authorList>
            <person name="Wang D."/>
            <person name="Mao Y."/>
        </authorList>
    </citation>
    <scope>NUCLEOTIDE SEQUENCE</scope>
    <source>
        <tissue evidence="1">Gametophyte</tissue>
    </source>
</reference>